<proteinExistence type="predicted"/>
<name>A0A7C8MAJ9_9PLEO</name>
<organism evidence="1 2">
    <name type="scientific">Massariosphaeria phaeospora</name>
    <dbReference type="NCBI Taxonomy" id="100035"/>
    <lineage>
        <taxon>Eukaryota</taxon>
        <taxon>Fungi</taxon>
        <taxon>Dikarya</taxon>
        <taxon>Ascomycota</taxon>
        <taxon>Pezizomycotina</taxon>
        <taxon>Dothideomycetes</taxon>
        <taxon>Pleosporomycetidae</taxon>
        <taxon>Pleosporales</taxon>
        <taxon>Pleosporales incertae sedis</taxon>
        <taxon>Massariosphaeria</taxon>
    </lineage>
</organism>
<dbReference type="AlphaFoldDB" id="A0A7C8MAJ9"/>
<comment type="caution">
    <text evidence="1">The sequence shown here is derived from an EMBL/GenBank/DDBJ whole genome shotgun (WGS) entry which is preliminary data.</text>
</comment>
<evidence type="ECO:0000313" key="2">
    <source>
        <dbReference type="Proteomes" id="UP000481861"/>
    </source>
</evidence>
<keyword evidence="2" id="KW-1185">Reference proteome</keyword>
<protein>
    <submittedName>
        <fullName evidence="1">Uncharacterized protein</fullName>
    </submittedName>
</protein>
<evidence type="ECO:0000313" key="1">
    <source>
        <dbReference type="EMBL" id="KAF2868262.1"/>
    </source>
</evidence>
<gene>
    <name evidence="1" type="ORF">BDV95DRAFT_161316</name>
</gene>
<dbReference type="Proteomes" id="UP000481861">
    <property type="component" value="Unassembled WGS sequence"/>
</dbReference>
<dbReference type="EMBL" id="JAADJZ010000020">
    <property type="protein sequence ID" value="KAF2868262.1"/>
    <property type="molecule type" value="Genomic_DNA"/>
</dbReference>
<accession>A0A7C8MAJ9</accession>
<sequence length="179" mass="20482">MSRAAAPLRPHTRPLFQGCQHRSHRPLEKSHWPCHILSQFCKEQILFLELELAFGFLLCWRLSAVRVCIPISHFCTGYVQPWDDSLKFAQLHALTKKTATQQSIPISASVGSPRDFHYRTCPTSRHQCHHARPFALLHETQPKNVHKSIIMGNPPNKSRRPHRNVPLTSMLGACKTNII</sequence>
<reference evidence="1 2" key="1">
    <citation type="submission" date="2020-01" db="EMBL/GenBank/DDBJ databases">
        <authorList>
            <consortium name="DOE Joint Genome Institute"/>
            <person name="Haridas S."/>
            <person name="Albert R."/>
            <person name="Binder M."/>
            <person name="Bloem J."/>
            <person name="Labutti K."/>
            <person name="Salamov A."/>
            <person name="Andreopoulos B."/>
            <person name="Baker S.E."/>
            <person name="Barry K."/>
            <person name="Bills G."/>
            <person name="Bluhm B.H."/>
            <person name="Cannon C."/>
            <person name="Castanera R."/>
            <person name="Culley D.E."/>
            <person name="Daum C."/>
            <person name="Ezra D."/>
            <person name="Gonzalez J.B."/>
            <person name="Henrissat B."/>
            <person name="Kuo A."/>
            <person name="Liang C."/>
            <person name="Lipzen A."/>
            <person name="Lutzoni F."/>
            <person name="Magnuson J."/>
            <person name="Mondo S."/>
            <person name="Nolan M."/>
            <person name="Ohm R."/>
            <person name="Pangilinan J."/>
            <person name="Park H.-J.H."/>
            <person name="Ramirez L."/>
            <person name="Alfaro M."/>
            <person name="Sun H."/>
            <person name="Tritt A."/>
            <person name="Yoshinaga Y."/>
            <person name="Zwiers L.-H.L."/>
            <person name="Turgeon B.G."/>
            <person name="Goodwin S.B."/>
            <person name="Spatafora J.W."/>
            <person name="Crous P.W."/>
            <person name="Grigoriev I.V."/>
        </authorList>
    </citation>
    <scope>NUCLEOTIDE SEQUENCE [LARGE SCALE GENOMIC DNA]</scope>
    <source>
        <strain evidence="1 2">CBS 611.86</strain>
    </source>
</reference>